<reference evidence="1" key="1">
    <citation type="submission" date="2014-09" db="EMBL/GenBank/DDBJ databases">
        <authorList>
            <person name="Magalhaes I.L.F."/>
            <person name="Oliveira U."/>
            <person name="Santos F.R."/>
            <person name="Vidigal T.H.D.A."/>
            <person name="Brescovit A.D."/>
            <person name="Santos A.J."/>
        </authorList>
    </citation>
    <scope>NUCLEOTIDE SEQUENCE</scope>
    <source>
        <tissue evidence="1">Shoot tissue taken approximately 20 cm above the soil surface</tissue>
    </source>
</reference>
<sequence length="23" mass="2295">MSNGSVASRLKGKCSQGSNVLNG</sequence>
<dbReference type="AlphaFoldDB" id="A0A0A9A4V2"/>
<accession>A0A0A9A4V2</accession>
<name>A0A0A9A4V2_ARUDO</name>
<dbReference type="EMBL" id="GBRH01251206">
    <property type="protein sequence ID" value="JAD46689.1"/>
    <property type="molecule type" value="Transcribed_RNA"/>
</dbReference>
<protein>
    <submittedName>
        <fullName evidence="1">Uncharacterized protein</fullName>
    </submittedName>
</protein>
<evidence type="ECO:0000313" key="1">
    <source>
        <dbReference type="EMBL" id="JAD46689.1"/>
    </source>
</evidence>
<reference evidence="1" key="2">
    <citation type="journal article" date="2015" name="Data Brief">
        <title>Shoot transcriptome of the giant reed, Arundo donax.</title>
        <authorList>
            <person name="Barrero R.A."/>
            <person name="Guerrero F.D."/>
            <person name="Moolhuijzen P."/>
            <person name="Goolsby J.A."/>
            <person name="Tidwell J."/>
            <person name="Bellgard S.E."/>
            <person name="Bellgard M.I."/>
        </authorList>
    </citation>
    <scope>NUCLEOTIDE SEQUENCE</scope>
    <source>
        <tissue evidence="1">Shoot tissue taken approximately 20 cm above the soil surface</tissue>
    </source>
</reference>
<proteinExistence type="predicted"/>
<organism evidence="1">
    <name type="scientific">Arundo donax</name>
    <name type="common">Giant reed</name>
    <name type="synonym">Donax arundinaceus</name>
    <dbReference type="NCBI Taxonomy" id="35708"/>
    <lineage>
        <taxon>Eukaryota</taxon>
        <taxon>Viridiplantae</taxon>
        <taxon>Streptophyta</taxon>
        <taxon>Embryophyta</taxon>
        <taxon>Tracheophyta</taxon>
        <taxon>Spermatophyta</taxon>
        <taxon>Magnoliopsida</taxon>
        <taxon>Liliopsida</taxon>
        <taxon>Poales</taxon>
        <taxon>Poaceae</taxon>
        <taxon>PACMAD clade</taxon>
        <taxon>Arundinoideae</taxon>
        <taxon>Arundineae</taxon>
        <taxon>Arundo</taxon>
    </lineage>
</organism>